<evidence type="ECO:0000256" key="4">
    <source>
        <dbReference type="ARBA" id="ARBA00022679"/>
    </source>
</evidence>
<keyword evidence="7" id="KW-1208">Phospholipid metabolism</keyword>
<dbReference type="OrthoDB" id="417078at2759"/>
<evidence type="ECO:0000256" key="6">
    <source>
        <dbReference type="ARBA" id="ARBA00023315"/>
    </source>
</evidence>
<comment type="pathway">
    <text evidence="1">Lipid metabolism.</text>
</comment>
<name>A0A9W6F177_9CHLO</name>
<accession>A0A9W6F177</accession>
<evidence type="ECO:0000256" key="8">
    <source>
        <dbReference type="SAM" id="Phobius"/>
    </source>
</evidence>
<comment type="domain">
    <text evidence="7">The HXXXXD motif is essential for acyltransferase activity and may constitute the binding site for the phosphate moiety of the glycerol-3-phosphate.</text>
</comment>
<evidence type="ECO:0000256" key="7">
    <source>
        <dbReference type="RuleBase" id="RU361267"/>
    </source>
</evidence>
<keyword evidence="3 7" id="KW-0444">Lipid biosynthesis</keyword>
<keyword evidence="8" id="KW-0472">Membrane</keyword>
<evidence type="ECO:0000256" key="1">
    <source>
        <dbReference type="ARBA" id="ARBA00005189"/>
    </source>
</evidence>
<keyword evidence="4 7" id="KW-0808">Transferase</keyword>
<gene>
    <name evidence="10" type="primary">PLEST003932</name>
    <name evidence="10" type="ORF">PLESTB_000576900</name>
</gene>
<proteinExistence type="inferred from homology"/>
<feature type="transmembrane region" description="Helical" evidence="8">
    <location>
        <begin position="92"/>
        <end position="117"/>
    </location>
</feature>
<dbReference type="PANTHER" id="PTHR10434">
    <property type="entry name" value="1-ACYL-SN-GLYCEROL-3-PHOSPHATE ACYLTRANSFERASE"/>
    <property type="match status" value="1"/>
</dbReference>
<keyword evidence="7" id="KW-0594">Phospholipid biosynthesis</keyword>
<keyword evidence="8" id="KW-0812">Transmembrane</keyword>
<feature type="transmembrane region" description="Helical" evidence="8">
    <location>
        <begin position="192"/>
        <end position="209"/>
    </location>
</feature>
<dbReference type="GO" id="GO:0016020">
    <property type="term" value="C:membrane"/>
    <property type="evidence" value="ECO:0007669"/>
    <property type="project" value="InterPro"/>
</dbReference>
<dbReference type="GO" id="GO:0006654">
    <property type="term" value="P:phosphatidic acid biosynthetic process"/>
    <property type="evidence" value="ECO:0007669"/>
    <property type="project" value="TreeGrafter"/>
</dbReference>
<dbReference type="Pfam" id="PF01553">
    <property type="entry name" value="Acyltransferase"/>
    <property type="match status" value="1"/>
</dbReference>
<evidence type="ECO:0000313" key="10">
    <source>
        <dbReference type="EMBL" id="GLC52050.1"/>
    </source>
</evidence>
<dbReference type="AlphaFoldDB" id="A0A9W6F177"/>
<keyword evidence="11" id="KW-1185">Reference proteome</keyword>
<dbReference type="CDD" id="cd07989">
    <property type="entry name" value="LPLAT_AGPAT-like"/>
    <property type="match status" value="1"/>
</dbReference>
<evidence type="ECO:0000256" key="5">
    <source>
        <dbReference type="ARBA" id="ARBA00023098"/>
    </source>
</evidence>
<evidence type="ECO:0000313" key="11">
    <source>
        <dbReference type="Proteomes" id="UP001165080"/>
    </source>
</evidence>
<dbReference type="NCBIfam" id="TIGR00530">
    <property type="entry name" value="AGP_acyltrn"/>
    <property type="match status" value="1"/>
</dbReference>
<sequence>MLASSVMRQRCVAPASASQRPIAPPRPQFSAVARPICWGALPGERQVISAPTARAEPSSKPDLRCEAAAASIPMSDADAEPQPNVLLAKIRAILFFMWSFTLSLPLFVTMLTMAPFVMAFDKYRRLAQHFVNNIWACVSTSLFYRVTIEGKENLPPPDKPVVYVANHQSFMDIYSLFHLQRPFKFISKTSNFLIPIIGWSMFLTGHVMINRVDRRSQLKCLQQCRDLLAQGAPVLFFPEGTRSLDCRLAGFKKGAFSVAAKAGVDVVPITLIGTGALMPSGKESQLRPGEVRIVVHKPIPAAGRSADALCDEARAAVASSLPPALVGSATTMLADD</sequence>
<dbReference type="PANTHER" id="PTHR10434:SF64">
    <property type="entry name" value="1-ACYL-SN-GLYCEROL-3-PHOSPHATE ACYLTRANSFERASE-RELATED"/>
    <property type="match status" value="1"/>
</dbReference>
<dbReference type="EC" id="2.3.1.51" evidence="7"/>
<comment type="similarity">
    <text evidence="2 7">Belongs to the 1-acyl-sn-glycerol-3-phosphate acyltransferase family.</text>
</comment>
<dbReference type="SMART" id="SM00563">
    <property type="entry name" value="PlsC"/>
    <property type="match status" value="1"/>
</dbReference>
<dbReference type="SUPFAM" id="SSF69593">
    <property type="entry name" value="Glycerol-3-phosphate (1)-acyltransferase"/>
    <property type="match status" value="1"/>
</dbReference>
<dbReference type="GO" id="GO:0003841">
    <property type="term" value="F:1-acylglycerol-3-phosphate O-acyltransferase activity"/>
    <property type="evidence" value="ECO:0007669"/>
    <property type="project" value="UniProtKB-UniRule"/>
</dbReference>
<dbReference type="InterPro" id="IPR004552">
    <property type="entry name" value="AGP_acyltrans"/>
</dbReference>
<dbReference type="Proteomes" id="UP001165080">
    <property type="component" value="Unassembled WGS sequence"/>
</dbReference>
<feature type="domain" description="Phospholipid/glycerol acyltransferase" evidence="9">
    <location>
        <begin position="161"/>
        <end position="274"/>
    </location>
</feature>
<dbReference type="InterPro" id="IPR002123">
    <property type="entry name" value="Plipid/glycerol_acylTrfase"/>
</dbReference>
<dbReference type="EMBL" id="BRXU01000005">
    <property type="protein sequence ID" value="GLC52050.1"/>
    <property type="molecule type" value="Genomic_DNA"/>
</dbReference>
<protein>
    <recommendedName>
        <fullName evidence="7">1-acyl-sn-glycerol-3-phosphate acyltransferase</fullName>
        <ecNumber evidence="7">2.3.1.51</ecNumber>
    </recommendedName>
</protein>
<evidence type="ECO:0000259" key="9">
    <source>
        <dbReference type="SMART" id="SM00563"/>
    </source>
</evidence>
<keyword evidence="5 7" id="KW-0443">Lipid metabolism</keyword>
<reference evidence="10 11" key="1">
    <citation type="journal article" date="2023" name="Commun. Biol.">
        <title>Reorganization of the ancestral sex-determining regions during the evolution of trioecy in Pleodorina starrii.</title>
        <authorList>
            <person name="Takahashi K."/>
            <person name="Suzuki S."/>
            <person name="Kawai-Toyooka H."/>
            <person name="Yamamoto K."/>
            <person name="Hamaji T."/>
            <person name="Ootsuki R."/>
            <person name="Yamaguchi H."/>
            <person name="Kawachi M."/>
            <person name="Higashiyama T."/>
            <person name="Nozaki H."/>
        </authorList>
    </citation>
    <scope>NUCLEOTIDE SEQUENCE [LARGE SCALE GENOMIC DNA]</scope>
    <source>
        <strain evidence="10 11">NIES-4479</strain>
    </source>
</reference>
<organism evidence="10 11">
    <name type="scientific">Pleodorina starrii</name>
    <dbReference type="NCBI Taxonomy" id="330485"/>
    <lineage>
        <taxon>Eukaryota</taxon>
        <taxon>Viridiplantae</taxon>
        <taxon>Chlorophyta</taxon>
        <taxon>core chlorophytes</taxon>
        <taxon>Chlorophyceae</taxon>
        <taxon>CS clade</taxon>
        <taxon>Chlamydomonadales</taxon>
        <taxon>Volvocaceae</taxon>
        <taxon>Pleodorina</taxon>
    </lineage>
</organism>
<keyword evidence="8" id="KW-1133">Transmembrane helix</keyword>
<keyword evidence="6 7" id="KW-0012">Acyltransferase</keyword>
<evidence type="ECO:0000256" key="2">
    <source>
        <dbReference type="ARBA" id="ARBA00008655"/>
    </source>
</evidence>
<comment type="caution">
    <text evidence="10">The sequence shown here is derived from an EMBL/GenBank/DDBJ whole genome shotgun (WGS) entry which is preliminary data.</text>
</comment>
<comment type="catalytic activity">
    <reaction evidence="7">
        <text>a 1-acyl-sn-glycero-3-phosphate + an acyl-CoA = a 1,2-diacyl-sn-glycero-3-phosphate + CoA</text>
        <dbReference type="Rhea" id="RHEA:19709"/>
        <dbReference type="ChEBI" id="CHEBI:57287"/>
        <dbReference type="ChEBI" id="CHEBI:57970"/>
        <dbReference type="ChEBI" id="CHEBI:58342"/>
        <dbReference type="ChEBI" id="CHEBI:58608"/>
        <dbReference type="EC" id="2.3.1.51"/>
    </reaction>
</comment>
<evidence type="ECO:0000256" key="3">
    <source>
        <dbReference type="ARBA" id="ARBA00022516"/>
    </source>
</evidence>